<dbReference type="InterPro" id="IPR034333">
    <property type="entry name" value="GST_Zeta_N"/>
</dbReference>
<evidence type="ECO:0000256" key="1">
    <source>
        <dbReference type="ARBA" id="ARBA00010007"/>
    </source>
</evidence>
<dbReference type="InterPro" id="IPR004045">
    <property type="entry name" value="Glutathione_S-Trfase_N"/>
</dbReference>
<dbReference type="GO" id="GO:0016034">
    <property type="term" value="F:maleylacetoacetate isomerase activity"/>
    <property type="evidence" value="ECO:0007669"/>
    <property type="project" value="UniProtKB-EC"/>
</dbReference>
<dbReference type="PANTHER" id="PTHR42673">
    <property type="entry name" value="MALEYLACETOACETATE ISOMERASE"/>
    <property type="match status" value="1"/>
</dbReference>
<organism evidence="4 5">
    <name type="scientific">Amphritea atlantica</name>
    <dbReference type="NCBI Taxonomy" id="355243"/>
    <lineage>
        <taxon>Bacteria</taxon>
        <taxon>Pseudomonadati</taxon>
        <taxon>Pseudomonadota</taxon>
        <taxon>Gammaproteobacteria</taxon>
        <taxon>Oceanospirillales</taxon>
        <taxon>Oceanospirillaceae</taxon>
        <taxon>Amphritea</taxon>
    </lineage>
</organism>
<keyword evidence="4" id="KW-0413">Isomerase</keyword>
<dbReference type="InterPro" id="IPR040079">
    <property type="entry name" value="Glutathione_S-Trfase"/>
</dbReference>
<dbReference type="Gene3D" id="1.20.1050.10">
    <property type="match status" value="1"/>
</dbReference>
<dbReference type="InterPro" id="IPR004046">
    <property type="entry name" value="GST_C"/>
</dbReference>
<accession>A0ABY5GYP6</accession>
<dbReference type="CDD" id="cd03042">
    <property type="entry name" value="GST_N_Zeta"/>
    <property type="match status" value="1"/>
</dbReference>
<dbReference type="InterPro" id="IPR034330">
    <property type="entry name" value="GST_Zeta_C"/>
</dbReference>
<sequence length="210" mass="23482">MILYDYCRSSAAYRVRIALNLKHVEYQQVPISLLAGEQRSADYLARNPQGLVPALQDGELLLTQSLAICEYLDETCANAQPLLPENSGDRAIVRAMAQLVACDIHPVNNLRMLNYLVSELGASDAQKTQWYRHWIYQGFNALEQTLSDTAGEYSFGNTVTLADLCLVPQVFNANRFKCNLDSYPNIVRVNENCLKLRAFADAHPDLQPGA</sequence>
<keyword evidence="5" id="KW-1185">Reference proteome</keyword>
<dbReference type="PROSITE" id="PS50404">
    <property type="entry name" value="GST_NTER"/>
    <property type="match status" value="1"/>
</dbReference>
<dbReference type="PROSITE" id="PS50405">
    <property type="entry name" value="GST_CTER"/>
    <property type="match status" value="1"/>
</dbReference>
<feature type="domain" description="GST N-terminal" evidence="2">
    <location>
        <begin position="1"/>
        <end position="80"/>
    </location>
</feature>
<gene>
    <name evidence="4" type="primary">maiA</name>
    <name evidence="4" type="ORF">KDX31_07775</name>
</gene>
<dbReference type="Pfam" id="PF14497">
    <property type="entry name" value="GST_C_3"/>
    <property type="match status" value="1"/>
</dbReference>
<dbReference type="InterPro" id="IPR010987">
    <property type="entry name" value="Glutathione-S-Trfase_C-like"/>
</dbReference>
<dbReference type="CDD" id="cd03191">
    <property type="entry name" value="GST_C_Zeta"/>
    <property type="match status" value="1"/>
</dbReference>
<dbReference type="EC" id="5.2.1.2" evidence="4"/>
<proteinExistence type="inferred from homology"/>
<dbReference type="InterPro" id="IPR005955">
    <property type="entry name" value="GST_Zeta"/>
</dbReference>
<dbReference type="SFLD" id="SFLDS00019">
    <property type="entry name" value="Glutathione_Transferase_(cytos"/>
    <property type="match status" value="1"/>
</dbReference>
<evidence type="ECO:0000259" key="3">
    <source>
        <dbReference type="PROSITE" id="PS50405"/>
    </source>
</evidence>
<dbReference type="InterPro" id="IPR036282">
    <property type="entry name" value="Glutathione-S-Trfase_C_sf"/>
</dbReference>
<dbReference type="Gene3D" id="3.40.30.10">
    <property type="entry name" value="Glutaredoxin"/>
    <property type="match status" value="1"/>
</dbReference>
<dbReference type="Pfam" id="PF02798">
    <property type="entry name" value="GST_N"/>
    <property type="match status" value="1"/>
</dbReference>
<name>A0ABY5GYP6_9GAMM</name>
<dbReference type="Proteomes" id="UP001059950">
    <property type="component" value="Chromosome"/>
</dbReference>
<reference evidence="4" key="1">
    <citation type="submission" date="2021-04" db="EMBL/GenBank/DDBJ databases">
        <title>Oceanospirillales bacteria with DddD are important DMSP degraders in coastal seawater.</title>
        <authorList>
            <person name="Liu J."/>
        </authorList>
    </citation>
    <scope>NUCLEOTIDE SEQUENCE</scope>
    <source>
        <strain evidence="4">GY6</strain>
    </source>
</reference>
<dbReference type="SUPFAM" id="SSF52833">
    <property type="entry name" value="Thioredoxin-like"/>
    <property type="match status" value="1"/>
</dbReference>
<evidence type="ECO:0000313" key="4">
    <source>
        <dbReference type="EMBL" id="UTW04884.1"/>
    </source>
</evidence>
<feature type="domain" description="GST C-terminal" evidence="3">
    <location>
        <begin position="86"/>
        <end position="210"/>
    </location>
</feature>
<comment type="similarity">
    <text evidence="1">Belongs to the GST superfamily. Zeta family.</text>
</comment>
<dbReference type="SFLD" id="SFLDG00358">
    <property type="entry name" value="Main_(cytGST)"/>
    <property type="match status" value="1"/>
</dbReference>
<dbReference type="EMBL" id="CP073344">
    <property type="protein sequence ID" value="UTW04884.1"/>
    <property type="molecule type" value="Genomic_DNA"/>
</dbReference>
<dbReference type="PANTHER" id="PTHR42673:SF21">
    <property type="entry name" value="GLUTATHIONE S-TRANSFERASE YFCF"/>
    <property type="match status" value="1"/>
</dbReference>
<evidence type="ECO:0000313" key="5">
    <source>
        <dbReference type="Proteomes" id="UP001059950"/>
    </source>
</evidence>
<protein>
    <submittedName>
        <fullName evidence="4">Maleylacetoacetate isomerase</fullName>
        <ecNumber evidence="4">5.2.1.2</ecNumber>
    </submittedName>
</protein>
<evidence type="ECO:0000259" key="2">
    <source>
        <dbReference type="PROSITE" id="PS50404"/>
    </source>
</evidence>
<dbReference type="NCBIfam" id="TIGR01262">
    <property type="entry name" value="maiA"/>
    <property type="match status" value="1"/>
</dbReference>
<dbReference type="InterPro" id="IPR036249">
    <property type="entry name" value="Thioredoxin-like_sf"/>
</dbReference>
<dbReference type="SUPFAM" id="SSF47616">
    <property type="entry name" value="GST C-terminal domain-like"/>
    <property type="match status" value="1"/>
</dbReference>